<dbReference type="PANTHER" id="PTHR33238:SF7">
    <property type="entry name" value="IRON-DEPENDENT TRANSCRIPTIONAL REGULATOR"/>
    <property type="match status" value="1"/>
</dbReference>
<dbReference type="Pfam" id="PF02742">
    <property type="entry name" value="Fe_dep_repr_C"/>
    <property type="match status" value="1"/>
</dbReference>
<keyword evidence="8" id="KW-1185">Reference proteome</keyword>
<dbReference type="EMBL" id="JALDAW010000022">
    <property type="protein sequence ID" value="MDY5169404.1"/>
    <property type="molecule type" value="Genomic_DNA"/>
</dbReference>
<evidence type="ECO:0000256" key="2">
    <source>
        <dbReference type="ARBA" id="ARBA00023015"/>
    </source>
</evidence>
<dbReference type="GO" id="GO:0003677">
    <property type="term" value="F:DNA binding"/>
    <property type="evidence" value="ECO:0007669"/>
    <property type="project" value="UniProtKB-KW"/>
</dbReference>
<dbReference type="PANTHER" id="PTHR33238">
    <property type="entry name" value="IRON (METAL) DEPENDENT REPRESSOR, DTXR FAMILY"/>
    <property type="match status" value="1"/>
</dbReference>
<dbReference type="GO" id="GO:0046914">
    <property type="term" value="F:transition metal ion binding"/>
    <property type="evidence" value="ECO:0007669"/>
    <property type="project" value="InterPro"/>
</dbReference>
<dbReference type="InterPro" id="IPR022689">
    <property type="entry name" value="Iron_dep_repressor"/>
</dbReference>
<dbReference type="GO" id="GO:0003700">
    <property type="term" value="F:DNA-binding transcription factor activity"/>
    <property type="evidence" value="ECO:0007669"/>
    <property type="project" value="InterPro"/>
</dbReference>
<dbReference type="SMART" id="SM00529">
    <property type="entry name" value="HTH_DTXR"/>
    <property type="match status" value="1"/>
</dbReference>
<evidence type="ECO:0000313" key="8">
    <source>
        <dbReference type="Proteomes" id="UP000247612"/>
    </source>
</evidence>
<comment type="caution">
    <text evidence="7">The sequence shown here is derived from an EMBL/GenBank/DDBJ whole genome shotgun (WGS) entry which is preliminary data.</text>
</comment>
<dbReference type="RefSeq" id="WP_022939116.1">
    <property type="nucleotide sequence ID" value="NZ_BAABZA010000001.1"/>
</dbReference>
<evidence type="ECO:0000313" key="6">
    <source>
        <dbReference type="EMBL" id="MDY5169404.1"/>
    </source>
</evidence>
<keyword evidence="2" id="KW-0805">Transcription regulation</keyword>
<protein>
    <submittedName>
        <fullName evidence="7">DtxR family iron (Metal) dependent repressor</fullName>
    </submittedName>
    <submittedName>
        <fullName evidence="6">Metal-dependent transcriptional regulator</fullName>
    </submittedName>
</protein>
<gene>
    <name evidence="7" type="ORF">DES51_107220</name>
    <name evidence="6" type="ORF">MQE39_14885</name>
</gene>
<evidence type="ECO:0000259" key="5">
    <source>
        <dbReference type="PROSITE" id="PS50944"/>
    </source>
</evidence>
<dbReference type="AlphaFoldDB" id="A0A318KPH3"/>
<dbReference type="GO" id="GO:0046983">
    <property type="term" value="F:protein dimerization activity"/>
    <property type="evidence" value="ECO:0007669"/>
    <property type="project" value="InterPro"/>
</dbReference>
<dbReference type="InterPro" id="IPR050536">
    <property type="entry name" value="DtxR_MntR_Metal-Reg"/>
</dbReference>
<dbReference type="InterPro" id="IPR036390">
    <property type="entry name" value="WH_DNA-bd_sf"/>
</dbReference>
<accession>A0A318KPH3</accession>
<dbReference type="Gene3D" id="1.10.60.10">
    <property type="entry name" value="Iron dependent repressor, metal binding and dimerisation domain"/>
    <property type="match status" value="1"/>
</dbReference>
<evidence type="ECO:0000313" key="7">
    <source>
        <dbReference type="EMBL" id="PXX78678.1"/>
    </source>
</evidence>
<keyword evidence="4" id="KW-0804">Transcription</keyword>
<dbReference type="InterPro" id="IPR022687">
    <property type="entry name" value="HTH_DTXR"/>
</dbReference>
<keyword evidence="3" id="KW-0238">DNA-binding</keyword>
<dbReference type="Proteomes" id="UP001276902">
    <property type="component" value="Unassembled WGS sequence"/>
</dbReference>
<dbReference type="SUPFAM" id="SSF46785">
    <property type="entry name" value="Winged helix' DNA-binding domain"/>
    <property type="match status" value="1"/>
</dbReference>
<evidence type="ECO:0000256" key="4">
    <source>
        <dbReference type="ARBA" id="ARBA00023163"/>
    </source>
</evidence>
<dbReference type="Proteomes" id="UP000247612">
    <property type="component" value="Unassembled WGS sequence"/>
</dbReference>
<proteinExistence type="inferred from homology"/>
<name>A0A318KPH3_9FIRM</name>
<dbReference type="GeneID" id="94440580"/>
<dbReference type="InterPro" id="IPR036388">
    <property type="entry name" value="WH-like_DNA-bd_sf"/>
</dbReference>
<reference evidence="6" key="2">
    <citation type="submission" date="2022-03" db="EMBL/GenBank/DDBJ databases">
        <title>First case of bacteraemia caused by Dielma fastidiosa in a patient hospitalised with diverticulitis.</title>
        <authorList>
            <person name="Forman-Ankjaer B."/>
            <person name="Hvid-Jensen F."/>
            <person name="Kobel C.M."/>
            <person name="Greve T."/>
        </authorList>
    </citation>
    <scope>NUCLEOTIDE SEQUENCE</scope>
    <source>
        <strain evidence="6">AUH_DF_2021</strain>
    </source>
</reference>
<comment type="similarity">
    <text evidence="1">Belongs to the DtxR/MntR family.</text>
</comment>
<evidence type="ECO:0000256" key="1">
    <source>
        <dbReference type="ARBA" id="ARBA00007871"/>
    </source>
</evidence>
<organism evidence="7 8">
    <name type="scientific">Dielma fastidiosa</name>
    <dbReference type="NCBI Taxonomy" id="1034346"/>
    <lineage>
        <taxon>Bacteria</taxon>
        <taxon>Bacillati</taxon>
        <taxon>Bacillota</taxon>
        <taxon>Erysipelotrichia</taxon>
        <taxon>Erysipelotrichales</taxon>
        <taxon>Erysipelotrichaceae</taxon>
        <taxon>Dielma</taxon>
    </lineage>
</organism>
<dbReference type="InterPro" id="IPR001367">
    <property type="entry name" value="Fe_dep_repressor"/>
</dbReference>
<reference evidence="7 8" key="1">
    <citation type="submission" date="2018-05" db="EMBL/GenBank/DDBJ databases">
        <title>Genomic Encyclopedia of Type Strains, Phase IV (KMG-IV): sequencing the most valuable type-strain genomes for metagenomic binning, comparative biology and taxonomic classification.</title>
        <authorList>
            <person name="Goeker M."/>
        </authorList>
    </citation>
    <scope>NUCLEOTIDE SEQUENCE [LARGE SCALE GENOMIC DNA]</scope>
    <source>
        <strain evidence="7 8">JC118</strain>
    </source>
</reference>
<feature type="domain" description="HTH dtxR-type" evidence="5">
    <location>
        <begin position="7"/>
        <end position="67"/>
    </location>
</feature>
<sequence length="124" mass="14082">MNHSDRLGESAEMYLETILLLEKNGKVRSVDIAKSLNVSKPSVNKAMNVLKEMGFVTQETYGEVHLTEAGRQKASDVYNRHEILCDFLEGVLHVSRENAENDACKIEHVVCDETINKIKEFMKK</sequence>
<dbReference type="InterPro" id="IPR036421">
    <property type="entry name" value="Fe_dep_repressor_sf"/>
</dbReference>
<dbReference type="STRING" id="1034346.GCA_000313565_02833"/>
<dbReference type="EMBL" id="QJKH01000007">
    <property type="protein sequence ID" value="PXX78678.1"/>
    <property type="molecule type" value="Genomic_DNA"/>
</dbReference>
<dbReference type="Gene3D" id="1.10.10.10">
    <property type="entry name" value="Winged helix-like DNA-binding domain superfamily/Winged helix DNA-binding domain"/>
    <property type="match status" value="1"/>
</dbReference>
<dbReference type="PROSITE" id="PS50944">
    <property type="entry name" value="HTH_DTXR"/>
    <property type="match status" value="1"/>
</dbReference>
<dbReference type="OrthoDB" id="9794394at2"/>
<dbReference type="FunFam" id="1.10.60.10:FF:000005">
    <property type="entry name" value="Transcriptional regulator MntR protein"/>
    <property type="match status" value="1"/>
</dbReference>
<evidence type="ECO:0000256" key="3">
    <source>
        <dbReference type="ARBA" id="ARBA00023125"/>
    </source>
</evidence>
<dbReference type="Pfam" id="PF01325">
    <property type="entry name" value="Fe_dep_repress"/>
    <property type="match status" value="1"/>
</dbReference>